<dbReference type="PANTHER" id="PTHR48095">
    <property type="entry name" value="PYRUVATE CARBOXYLASE SUBUNIT A"/>
    <property type="match status" value="1"/>
</dbReference>
<dbReference type="PROSITE" id="PS50975">
    <property type="entry name" value="ATP_GRASP"/>
    <property type="match status" value="1"/>
</dbReference>
<dbReference type="PROSITE" id="PS50979">
    <property type="entry name" value="BC"/>
    <property type="match status" value="1"/>
</dbReference>
<dbReference type="InterPro" id="IPR016185">
    <property type="entry name" value="PreATP-grasp_dom_sf"/>
</dbReference>
<dbReference type="InterPro" id="IPR005482">
    <property type="entry name" value="Biotin_COase_C"/>
</dbReference>
<feature type="domain" description="ATP-grasp" evidence="5">
    <location>
        <begin position="120"/>
        <end position="319"/>
    </location>
</feature>
<dbReference type="EMBL" id="JBHTLQ010000104">
    <property type="protein sequence ID" value="MFD1192997.1"/>
    <property type="molecule type" value="Genomic_DNA"/>
</dbReference>
<dbReference type="Pfam" id="PF02785">
    <property type="entry name" value="Biotin_carb_C"/>
    <property type="match status" value="1"/>
</dbReference>
<comment type="caution">
    <text evidence="7">The sequence shown here is derived from an EMBL/GenBank/DDBJ whole genome shotgun (WGS) entry which is preliminary data.</text>
</comment>
<dbReference type="Pfam" id="PF02786">
    <property type="entry name" value="CPSase_L_D2"/>
    <property type="match status" value="1"/>
</dbReference>
<dbReference type="RefSeq" id="WP_377354890.1">
    <property type="nucleotide sequence ID" value="NZ_JBHTLQ010000104.1"/>
</dbReference>
<dbReference type="InterPro" id="IPR051602">
    <property type="entry name" value="ACC_Biotin_Carboxylase"/>
</dbReference>
<evidence type="ECO:0000313" key="8">
    <source>
        <dbReference type="Proteomes" id="UP001597216"/>
    </source>
</evidence>
<keyword evidence="2 4" id="KW-0547">Nucleotide-binding</keyword>
<evidence type="ECO:0000256" key="4">
    <source>
        <dbReference type="PROSITE-ProRule" id="PRU00409"/>
    </source>
</evidence>
<accession>A0ABW3T7U4</accession>
<evidence type="ECO:0000256" key="1">
    <source>
        <dbReference type="ARBA" id="ARBA00022598"/>
    </source>
</evidence>
<dbReference type="Proteomes" id="UP001597216">
    <property type="component" value="Unassembled WGS sequence"/>
</dbReference>
<evidence type="ECO:0000313" key="7">
    <source>
        <dbReference type="EMBL" id="MFD1192997.1"/>
    </source>
</evidence>
<protein>
    <submittedName>
        <fullName evidence="7">Biotin carboxylase N-terminal domain-containing protein</fullName>
    </submittedName>
</protein>
<dbReference type="Pfam" id="PF00289">
    <property type="entry name" value="Biotin_carb_N"/>
    <property type="match status" value="1"/>
</dbReference>
<dbReference type="Gene3D" id="3.30.470.20">
    <property type="entry name" value="ATP-grasp fold, B domain"/>
    <property type="match status" value="1"/>
</dbReference>
<dbReference type="PROSITE" id="PS00867">
    <property type="entry name" value="CPSASE_2"/>
    <property type="match status" value="1"/>
</dbReference>
<dbReference type="InterPro" id="IPR011761">
    <property type="entry name" value="ATP-grasp"/>
</dbReference>
<gene>
    <name evidence="7" type="ORF">ACFQ27_20620</name>
</gene>
<dbReference type="InterPro" id="IPR011764">
    <property type="entry name" value="Biotin_carboxylation_dom"/>
</dbReference>
<evidence type="ECO:0000256" key="2">
    <source>
        <dbReference type="ARBA" id="ARBA00022741"/>
    </source>
</evidence>
<dbReference type="SUPFAM" id="SSF52440">
    <property type="entry name" value="PreATP-grasp domain"/>
    <property type="match status" value="1"/>
</dbReference>
<sequence>MPLRRLFIANRGEIAIRIARTAKEMGLEVVTAYSADDAGSPHRQAGDAAAALPGAGPRAYLDIAAVVQAAKDAGCDAMHPGYGFLSESAAFARACAAAGLTFVGPSAETLDLFGDKAQARALAEREGVPLAPATGGGATLAQVRAFQDAQGPEGDIMLKAVAGGGGKGMRRVPAGEDPAGAYELCAREAEAAFGDPRLYAELYIGRARHIEVQVVGDGAEVVAVHDRECSLQRRHQKIIEIAPAPHVPADVRARLRDAALALARAAKLKGLATVEFLLDADGRETCAFLEVNPRLQVEHTVTEAVTGLDLVEIQLRIAGGASLAEAGLVEIPAPRGSAVQLRVNLETLSADGTLSGGGGGTILRYEPPSGPGVRVDGYGRGGYATSPSFDSLIAKLIVHSASEDLAVALAKAERAAREFVITGVDTNLPLLRALLERPEVADAQASTAFIEANLPLLAARAAELAPAPDAAVQAQAAAVVGAAP</sequence>
<reference evidence="8" key="1">
    <citation type="journal article" date="2019" name="Int. J. Syst. Evol. Microbiol.">
        <title>The Global Catalogue of Microorganisms (GCM) 10K type strain sequencing project: providing services to taxonomists for standard genome sequencing and annotation.</title>
        <authorList>
            <consortium name="The Broad Institute Genomics Platform"/>
            <consortium name="The Broad Institute Genome Sequencing Center for Infectious Disease"/>
            <person name="Wu L."/>
            <person name="Ma J."/>
        </authorList>
    </citation>
    <scope>NUCLEOTIDE SEQUENCE [LARGE SCALE GENOMIC DNA]</scope>
    <source>
        <strain evidence="8">CCUG 55074</strain>
    </source>
</reference>
<dbReference type="PANTHER" id="PTHR48095:SF5">
    <property type="entry name" value="BLL7292 PROTEIN"/>
    <property type="match status" value="1"/>
</dbReference>
<keyword evidence="8" id="KW-1185">Reference proteome</keyword>
<dbReference type="InterPro" id="IPR005481">
    <property type="entry name" value="BC-like_N"/>
</dbReference>
<dbReference type="SUPFAM" id="SSF56059">
    <property type="entry name" value="Glutathione synthetase ATP-binding domain-like"/>
    <property type="match status" value="1"/>
</dbReference>
<keyword evidence="3 4" id="KW-0067">ATP-binding</keyword>
<keyword evidence="1" id="KW-0436">Ligase</keyword>
<name>A0ABW3T7U4_9CAUL</name>
<proteinExistence type="predicted"/>
<evidence type="ECO:0000259" key="6">
    <source>
        <dbReference type="PROSITE" id="PS50979"/>
    </source>
</evidence>
<feature type="non-terminal residue" evidence="7">
    <location>
        <position position="484"/>
    </location>
</feature>
<feature type="domain" description="Biotin carboxylation" evidence="6">
    <location>
        <begin position="2"/>
        <end position="455"/>
    </location>
</feature>
<dbReference type="SUPFAM" id="SSF51246">
    <property type="entry name" value="Rudiment single hybrid motif"/>
    <property type="match status" value="1"/>
</dbReference>
<dbReference type="InterPro" id="IPR011054">
    <property type="entry name" value="Rudment_hybrid_motif"/>
</dbReference>
<dbReference type="SMART" id="SM00878">
    <property type="entry name" value="Biotin_carb_C"/>
    <property type="match status" value="1"/>
</dbReference>
<evidence type="ECO:0000259" key="5">
    <source>
        <dbReference type="PROSITE" id="PS50975"/>
    </source>
</evidence>
<evidence type="ECO:0000256" key="3">
    <source>
        <dbReference type="ARBA" id="ARBA00022840"/>
    </source>
</evidence>
<dbReference type="InterPro" id="IPR005479">
    <property type="entry name" value="CPAse_ATP-bd"/>
</dbReference>
<organism evidence="7 8">
    <name type="scientific">Phenylobacterium conjunctum</name>
    <dbReference type="NCBI Taxonomy" id="1298959"/>
    <lineage>
        <taxon>Bacteria</taxon>
        <taxon>Pseudomonadati</taxon>
        <taxon>Pseudomonadota</taxon>
        <taxon>Alphaproteobacteria</taxon>
        <taxon>Caulobacterales</taxon>
        <taxon>Caulobacteraceae</taxon>
        <taxon>Phenylobacterium</taxon>
    </lineage>
</organism>